<proteinExistence type="predicted"/>
<dbReference type="AlphaFoldDB" id="A0AAV3ZEP5"/>
<gene>
    <name evidence="1" type="ORF">PoB_002035900</name>
</gene>
<organism evidence="1 2">
    <name type="scientific">Plakobranchus ocellatus</name>
    <dbReference type="NCBI Taxonomy" id="259542"/>
    <lineage>
        <taxon>Eukaryota</taxon>
        <taxon>Metazoa</taxon>
        <taxon>Spiralia</taxon>
        <taxon>Lophotrochozoa</taxon>
        <taxon>Mollusca</taxon>
        <taxon>Gastropoda</taxon>
        <taxon>Heterobranchia</taxon>
        <taxon>Euthyneura</taxon>
        <taxon>Panpulmonata</taxon>
        <taxon>Sacoglossa</taxon>
        <taxon>Placobranchoidea</taxon>
        <taxon>Plakobranchidae</taxon>
        <taxon>Plakobranchus</taxon>
    </lineage>
</organism>
<evidence type="ECO:0000313" key="2">
    <source>
        <dbReference type="Proteomes" id="UP000735302"/>
    </source>
</evidence>
<dbReference type="EMBL" id="BLXT01002372">
    <property type="protein sequence ID" value="GFN93853.1"/>
    <property type="molecule type" value="Genomic_DNA"/>
</dbReference>
<accession>A0AAV3ZEP5</accession>
<keyword evidence="2" id="KW-1185">Reference proteome</keyword>
<sequence length="76" mass="8158">MIDTEMVLVIVVAIVVWQAGRLGRAVCFGAKTIDFAVAPICLILVTNSIAKPGLKRTCLTNIGATGDLVLRRDFNN</sequence>
<protein>
    <submittedName>
        <fullName evidence="1">Uncharacterized protein</fullName>
    </submittedName>
</protein>
<name>A0AAV3ZEP5_9GAST</name>
<reference evidence="1 2" key="1">
    <citation type="journal article" date="2021" name="Elife">
        <title>Chloroplast acquisition without the gene transfer in kleptoplastic sea slugs, Plakobranchus ocellatus.</title>
        <authorList>
            <person name="Maeda T."/>
            <person name="Takahashi S."/>
            <person name="Yoshida T."/>
            <person name="Shimamura S."/>
            <person name="Takaki Y."/>
            <person name="Nagai Y."/>
            <person name="Toyoda A."/>
            <person name="Suzuki Y."/>
            <person name="Arimoto A."/>
            <person name="Ishii H."/>
            <person name="Satoh N."/>
            <person name="Nishiyama T."/>
            <person name="Hasebe M."/>
            <person name="Maruyama T."/>
            <person name="Minagawa J."/>
            <person name="Obokata J."/>
            <person name="Shigenobu S."/>
        </authorList>
    </citation>
    <scope>NUCLEOTIDE SEQUENCE [LARGE SCALE GENOMIC DNA]</scope>
</reference>
<dbReference type="Proteomes" id="UP000735302">
    <property type="component" value="Unassembled WGS sequence"/>
</dbReference>
<evidence type="ECO:0000313" key="1">
    <source>
        <dbReference type="EMBL" id="GFN93853.1"/>
    </source>
</evidence>
<comment type="caution">
    <text evidence="1">The sequence shown here is derived from an EMBL/GenBank/DDBJ whole genome shotgun (WGS) entry which is preliminary data.</text>
</comment>